<evidence type="ECO:0000313" key="1">
    <source>
        <dbReference type="EMBL" id="NKY88874.1"/>
    </source>
</evidence>
<comment type="caution">
    <text evidence="1">The sequence shown here is derived from an EMBL/GenBank/DDBJ whole genome shotgun (WGS) entry which is preliminary data.</text>
</comment>
<keyword evidence="2" id="KW-1185">Reference proteome</keyword>
<evidence type="ECO:0000313" key="2">
    <source>
        <dbReference type="Proteomes" id="UP000523447"/>
    </source>
</evidence>
<proteinExistence type="predicted"/>
<sequence length="234" mass="25265">MTAEMSTFPFRVNQRIKEELGTDELHRVAANLWAADCQSCGLPLGDDAPSLVVNDVAVIAAAALHHPGCQAPAWNEQGLPIVAQSFLSYRTLAAVLPTEVNGKPDPLPMALVNPSLEQVMLERSGQGWAVATMSQYRDRCGLSGISRQRPVRGAYAQMRADGIMRVTVEPAMQAWEFDTINAPGGMHDLILRLGGVALGVTTAYIPGEHFVMVDDFAAALQSEQIALGWVSLRK</sequence>
<dbReference type="Proteomes" id="UP000523447">
    <property type="component" value="Unassembled WGS sequence"/>
</dbReference>
<name>A0A7X6M347_9NOCA</name>
<accession>A0A7X6M347</accession>
<dbReference type="RefSeq" id="WP_157171685.1">
    <property type="nucleotide sequence ID" value="NZ_CAWPHS010000030.1"/>
</dbReference>
<reference evidence="1 2" key="1">
    <citation type="submission" date="2020-04" db="EMBL/GenBank/DDBJ databases">
        <title>MicrobeNet Type strains.</title>
        <authorList>
            <person name="Nicholson A.C."/>
        </authorList>
    </citation>
    <scope>NUCLEOTIDE SEQUENCE [LARGE SCALE GENOMIC DNA]</scope>
    <source>
        <strain evidence="1 2">DSM 44445</strain>
    </source>
</reference>
<organism evidence="1 2">
    <name type="scientific">Nocardia veterana</name>
    <dbReference type="NCBI Taxonomy" id="132249"/>
    <lineage>
        <taxon>Bacteria</taxon>
        <taxon>Bacillati</taxon>
        <taxon>Actinomycetota</taxon>
        <taxon>Actinomycetes</taxon>
        <taxon>Mycobacteriales</taxon>
        <taxon>Nocardiaceae</taxon>
        <taxon>Nocardia</taxon>
    </lineage>
</organism>
<gene>
    <name evidence="1" type="ORF">HGA07_25065</name>
</gene>
<dbReference type="AlphaFoldDB" id="A0A7X6M347"/>
<dbReference type="EMBL" id="JAAXPE010000036">
    <property type="protein sequence ID" value="NKY88874.1"/>
    <property type="molecule type" value="Genomic_DNA"/>
</dbReference>
<protein>
    <submittedName>
        <fullName evidence="1">Uncharacterized protein</fullName>
    </submittedName>
</protein>